<reference evidence="1" key="1">
    <citation type="journal article" date="2023" name="G3 (Bethesda)">
        <title>A reference genome for the long-term kleptoplast-retaining sea slug Elysia crispata morphotype clarki.</title>
        <authorList>
            <person name="Eastman K.E."/>
            <person name="Pendleton A.L."/>
            <person name="Shaikh M.A."/>
            <person name="Suttiyut T."/>
            <person name="Ogas R."/>
            <person name="Tomko P."/>
            <person name="Gavelis G."/>
            <person name="Widhalm J.R."/>
            <person name="Wisecaver J.H."/>
        </authorList>
    </citation>
    <scope>NUCLEOTIDE SEQUENCE</scope>
    <source>
        <strain evidence="1">ECLA1</strain>
    </source>
</reference>
<dbReference type="EMBL" id="JAWDGP010004005">
    <property type="protein sequence ID" value="KAK3768877.1"/>
    <property type="molecule type" value="Genomic_DNA"/>
</dbReference>
<sequence length="118" mass="13267">MSRVGSKDSLKIYSGHEVYTSNVVYKGVLHQFCFQLSSVIGSLRPSVVFGCKGILIIFGIFQAYETQRVLYVISAPISPIFSKQENTTFDLVSLAIVLYTCPLWASSLFERSKMWDLV</sequence>
<comment type="caution">
    <text evidence="1">The sequence shown here is derived from an EMBL/GenBank/DDBJ whole genome shotgun (WGS) entry which is preliminary data.</text>
</comment>
<protein>
    <submittedName>
        <fullName evidence="1">Uncharacterized protein</fullName>
    </submittedName>
</protein>
<dbReference type="Proteomes" id="UP001283361">
    <property type="component" value="Unassembled WGS sequence"/>
</dbReference>
<evidence type="ECO:0000313" key="2">
    <source>
        <dbReference type="Proteomes" id="UP001283361"/>
    </source>
</evidence>
<evidence type="ECO:0000313" key="1">
    <source>
        <dbReference type="EMBL" id="KAK3768877.1"/>
    </source>
</evidence>
<keyword evidence="2" id="KW-1185">Reference proteome</keyword>
<dbReference type="AlphaFoldDB" id="A0AAE0ZGH2"/>
<organism evidence="1 2">
    <name type="scientific">Elysia crispata</name>
    <name type="common">lettuce slug</name>
    <dbReference type="NCBI Taxonomy" id="231223"/>
    <lineage>
        <taxon>Eukaryota</taxon>
        <taxon>Metazoa</taxon>
        <taxon>Spiralia</taxon>
        <taxon>Lophotrochozoa</taxon>
        <taxon>Mollusca</taxon>
        <taxon>Gastropoda</taxon>
        <taxon>Heterobranchia</taxon>
        <taxon>Euthyneura</taxon>
        <taxon>Panpulmonata</taxon>
        <taxon>Sacoglossa</taxon>
        <taxon>Placobranchoidea</taxon>
        <taxon>Plakobranchidae</taxon>
        <taxon>Elysia</taxon>
    </lineage>
</organism>
<gene>
    <name evidence="1" type="ORF">RRG08_021885</name>
</gene>
<proteinExistence type="predicted"/>
<name>A0AAE0ZGH2_9GAST</name>
<accession>A0AAE0ZGH2</accession>